<reference evidence="1 2" key="1">
    <citation type="submission" date="2019-03" db="EMBL/GenBank/DDBJ databases">
        <title>Comparative insights into the high quality Complete genome sequence of highly metal resistant Cupriavidus metallidurans strain BS1 isolated from a gold-copper mine.</title>
        <authorList>
            <person name="Mazhar H.S."/>
            <person name="Rensing C."/>
        </authorList>
    </citation>
    <scope>NUCLEOTIDE SEQUENCE [LARGE SCALE GENOMIC DNA]</scope>
    <source>
        <strain evidence="1 2">BS1</strain>
    </source>
</reference>
<proteinExistence type="predicted"/>
<organism evidence="1 2">
    <name type="scientific">Cupriavidus metallidurans</name>
    <dbReference type="NCBI Taxonomy" id="119219"/>
    <lineage>
        <taxon>Bacteria</taxon>
        <taxon>Pseudomonadati</taxon>
        <taxon>Pseudomonadota</taxon>
        <taxon>Betaproteobacteria</taxon>
        <taxon>Burkholderiales</taxon>
        <taxon>Burkholderiaceae</taxon>
        <taxon>Cupriavidus</taxon>
    </lineage>
</organism>
<dbReference type="Proteomes" id="UP000253772">
    <property type="component" value="Chromosome c1"/>
</dbReference>
<accession>A0A482IPK2</accession>
<name>A0A482IPK2_9BURK</name>
<dbReference type="AlphaFoldDB" id="A0A482IPK2"/>
<protein>
    <submittedName>
        <fullName evidence="1">Uncharacterized protein</fullName>
    </submittedName>
</protein>
<dbReference type="EMBL" id="CP037900">
    <property type="protein sequence ID" value="QBP09866.1"/>
    <property type="molecule type" value="Genomic_DNA"/>
</dbReference>
<gene>
    <name evidence="1" type="ORF">DDF84_008875</name>
</gene>
<dbReference type="RefSeq" id="WP_017513058.1">
    <property type="nucleotide sequence ID" value="NZ_CP037900.1"/>
</dbReference>
<evidence type="ECO:0000313" key="2">
    <source>
        <dbReference type="Proteomes" id="UP000253772"/>
    </source>
</evidence>
<evidence type="ECO:0000313" key="1">
    <source>
        <dbReference type="EMBL" id="QBP09866.1"/>
    </source>
</evidence>
<sequence length="59" mass="6679">MEQETLETLLVAQIVTLAFQIKADKKAHGTTTTSTCVRDAIKLIQQQRPEVLQRLAENR</sequence>